<proteinExistence type="predicted"/>
<dbReference type="AlphaFoldDB" id="A0A562VJH2"/>
<keyword evidence="4" id="KW-1185">Reference proteome</keyword>
<protein>
    <submittedName>
        <fullName evidence="3">Rhodanese-related sulfurtransferase</fullName>
    </submittedName>
</protein>
<dbReference type="Pfam" id="PF00581">
    <property type="entry name" value="Rhodanese"/>
    <property type="match status" value="1"/>
</dbReference>
<dbReference type="Gene3D" id="3.40.250.10">
    <property type="entry name" value="Rhodanese-like domain"/>
    <property type="match status" value="1"/>
</dbReference>
<dbReference type="InterPro" id="IPR001763">
    <property type="entry name" value="Rhodanese-like_dom"/>
</dbReference>
<keyword evidence="3" id="KW-0808">Transferase</keyword>
<sequence>MRMVAVIFLFLLCVVGVASASPAHNVTSGDVKIMLNKDKKIFLLDVRTVEEFRQARLRGATLIPIGEIERRYFEVPKDRPVVVYCAVGSRSGPVADFLEKKGYRQVYNMKDGIVGWYRSGYPIER</sequence>
<dbReference type="EMBL" id="VLLN01000018">
    <property type="protein sequence ID" value="TWJ18018.1"/>
    <property type="molecule type" value="Genomic_DNA"/>
</dbReference>
<dbReference type="InterPro" id="IPR050229">
    <property type="entry name" value="GlpE_sulfurtransferase"/>
</dbReference>
<dbReference type="PANTHER" id="PTHR43031">
    <property type="entry name" value="FAD-DEPENDENT OXIDOREDUCTASE"/>
    <property type="match status" value="1"/>
</dbReference>
<evidence type="ECO:0000313" key="3">
    <source>
        <dbReference type="EMBL" id="TWJ18018.1"/>
    </source>
</evidence>
<evidence type="ECO:0000313" key="4">
    <source>
        <dbReference type="Proteomes" id="UP000319449"/>
    </source>
</evidence>
<organism evidence="3 4">
    <name type="scientific">Geobacter argillaceus</name>
    <dbReference type="NCBI Taxonomy" id="345631"/>
    <lineage>
        <taxon>Bacteria</taxon>
        <taxon>Pseudomonadati</taxon>
        <taxon>Thermodesulfobacteriota</taxon>
        <taxon>Desulfuromonadia</taxon>
        <taxon>Geobacterales</taxon>
        <taxon>Geobacteraceae</taxon>
        <taxon>Geobacter</taxon>
    </lineage>
</organism>
<dbReference type="OrthoDB" id="285281at2"/>
<feature type="chain" id="PRO_5022055031" evidence="1">
    <location>
        <begin position="21"/>
        <end position="125"/>
    </location>
</feature>
<dbReference type="RefSeq" id="WP_145023768.1">
    <property type="nucleotide sequence ID" value="NZ_VLLN01000018.1"/>
</dbReference>
<dbReference type="PROSITE" id="PS50206">
    <property type="entry name" value="RHODANESE_3"/>
    <property type="match status" value="1"/>
</dbReference>
<dbReference type="PANTHER" id="PTHR43031:SF1">
    <property type="entry name" value="PYRIDINE NUCLEOTIDE-DISULPHIDE OXIDOREDUCTASE"/>
    <property type="match status" value="1"/>
</dbReference>
<feature type="domain" description="Rhodanese" evidence="2">
    <location>
        <begin position="37"/>
        <end position="125"/>
    </location>
</feature>
<evidence type="ECO:0000259" key="2">
    <source>
        <dbReference type="PROSITE" id="PS50206"/>
    </source>
</evidence>
<dbReference type="SUPFAM" id="SSF52821">
    <property type="entry name" value="Rhodanese/Cell cycle control phosphatase"/>
    <property type="match status" value="1"/>
</dbReference>
<dbReference type="CDD" id="cd00158">
    <property type="entry name" value="RHOD"/>
    <property type="match status" value="1"/>
</dbReference>
<dbReference type="InterPro" id="IPR036873">
    <property type="entry name" value="Rhodanese-like_dom_sf"/>
</dbReference>
<accession>A0A562VJH2</accession>
<dbReference type="GO" id="GO:0016740">
    <property type="term" value="F:transferase activity"/>
    <property type="evidence" value="ECO:0007669"/>
    <property type="project" value="UniProtKB-KW"/>
</dbReference>
<comment type="caution">
    <text evidence="3">The sequence shown here is derived from an EMBL/GenBank/DDBJ whole genome shotgun (WGS) entry which is preliminary data.</text>
</comment>
<evidence type="ECO:0000256" key="1">
    <source>
        <dbReference type="SAM" id="SignalP"/>
    </source>
</evidence>
<feature type="signal peptide" evidence="1">
    <location>
        <begin position="1"/>
        <end position="20"/>
    </location>
</feature>
<reference evidence="3 4" key="1">
    <citation type="submission" date="2019-07" db="EMBL/GenBank/DDBJ databases">
        <title>Genomic Encyclopedia of Archaeal and Bacterial Type Strains, Phase II (KMG-II): from individual species to whole genera.</title>
        <authorList>
            <person name="Goeker M."/>
        </authorList>
    </citation>
    <scope>NUCLEOTIDE SEQUENCE [LARGE SCALE GENOMIC DNA]</scope>
    <source>
        <strain evidence="3 4">ATCC BAA-1139</strain>
    </source>
</reference>
<name>A0A562VJH2_9BACT</name>
<dbReference type="Proteomes" id="UP000319449">
    <property type="component" value="Unassembled WGS sequence"/>
</dbReference>
<dbReference type="SMART" id="SM00450">
    <property type="entry name" value="RHOD"/>
    <property type="match status" value="1"/>
</dbReference>
<keyword evidence="1" id="KW-0732">Signal</keyword>
<gene>
    <name evidence="3" type="ORF">JN12_02779</name>
</gene>